<proteinExistence type="inferred from homology"/>
<evidence type="ECO:0000313" key="6">
    <source>
        <dbReference type="EMBL" id="AQQ68845.1"/>
    </source>
</evidence>
<dbReference type="InterPro" id="IPR012893">
    <property type="entry name" value="HipA-like_C"/>
</dbReference>
<evidence type="ECO:0000256" key="2">
    <source>
        <dbReference type="ARBA" id="ARBA00022679"/>
    </source>
</evidence>
<name>A0A1Q2M7X1_9GAMM</name>
<accession>A0A1Q2M7X1</accession>
<dbReference type="AlphaFoldDB" id="A0A1Q2M7X1"/>
<dbReference type="InterPro" id="IPR017508">
    <property type="entry name" value="HipA_N1"/>
</dbReference>
<evidence type="ECO:0000259" key="5">
    <source>
        <dbReference type="Pfam" id="PF13657"/>
    </source>
</evidence>
<protein>
    <submittedName>
        <fullName evidence="6">Toxin HipA</fullName>
    </submittedName>
</protein>
<dbReference type="eggNOG" id="COG3550">
    <property type="taxonomic scope" value="Bacteria"/>
</dbReference>
<sequence>MVMEVISVHLPDGHGPDGEAKSHNVGAVSFDTDTGLGAFEYTPEFIDTGIELSPLKMPLAKRIYSFPQLSFDTYRGLNGMIADSLPDDFGNAVLNAWMAAQGKQPADITPLQRLQYTGKRGMGALEYAPATRLKHLNASQHIAIDELVGIAQEVLDSRAGFQVNLGPNGNDERAAHPEEMLALLSVGMSAGGARPKAVLAFNQDFTEVRSGQTDVPEGFTHYLMKFDGVSEHNKNKETFGDPMGFGAMEYVYYKMATACGIHMMPSHLLTEGDRRHFITERFDRRGNHKTHIQTLNGIAHVDYKVPGSYSYGELFAVARQLKLPATDAEQLLRRMVFNIVARNHDDHAKNFAFQLNGKTWQLAPAYDLAYSYKPGSRWVNSHWMSLNGKRDDFSREDLYSLEAVSPLFSKRKIDGVVEEVVEQVSNWRQLAKVHNVPVSLIDEVEGNLRIIL</sequence>
<evidence type="ECO:0000256" key="1">
    <source>
        <dbReference type="ARBA" id="ARBA00010164"/>
    </source>
</evidence>
<feature type="domain" description="HipA-like C-terminal" evidence="4">
    <location>
        <begin position="188"/>
        <end position="426"/>
    </location>
</feature>
<keyword evidence="3" id="KW-0418">Kinase</keyword>
<keyword evidence="2" id="KW-0808">Transferase</keyword>
<dbReference type="PANTHER" id="PTHR37419">
    <property type="entry name" value="SERINE/THREONINE-PROTEIN KINASE TOXIN HIPA"/>
    <property type="match status" value="1"/>
</dbReference>
<comment type="similarity">
    <text evidence="1">Belongs to the HipA Ser/Thr kinase family.</text>
</comment>
<dbReference type="GO" id="GO:0005829">
    <property type="term" value="C:cytosol"/>
    <property type="evidence" value="ECO:0007669"/>
    <property type="project" value="TreeGrafter"/>
</dbReference>
<reference evidence="6" key="1">
    <citation type="submission" date="2017-02" db="EMBL/GenBank/DDBJ databases">
        <title>Genome of Microbulbifer agarilyticus GP101.</title>
        <authorList>
            <person name="Jung J."/>
            <person name="Bae S.S."/>
            <person name="Baek K."/>
        </authorList>
    </citation>
    <scope>NUCLEOTIDE SEQUENCE [LARGE SCALE GENOMIC DNA]</scope>
    <source>
        <strain evidence="6">GP101</strain>
    </source>
</reference>
<evidence type="ECO:0000256" key="3">
    <source>
        <dbReference type="ARBA" id="ARBA00022777"/>
    </source>
</evidence>
<gene>
    <name evidence="6" type="ORF">Mag101_15300</name>
</gene>
<keyword evidence="7" id="KW-1185">Reference proteome</keyword>
<dbReference type="InterPro" id="IPR052028">
    <property type="entry name" value="HipA_Ser/Thr_kinase"/>
</dbReference>
<dbReference type="EMBL" id="CP019650">
    <property type="protein sequence ID" value="AQQ68845.1"/>
    <property type="molecule type" value="Genomic_DNA"/>
</dbReference>
<dbReference type="RefSeq" id="WP_077406921.1">
    <property type="nucleotide sequence ID" value="NZ_CP019650.1"/>
</dbReference>
<dbReference type="GO" id="GO:0004674">
    <property type="term" value="F:protein serine/threonine kinase activity"/>
    <property type="evidence" value="ECO:0007669"/>
    <property type="project" value="TreeGrafter"/>
</dbReference>
<evidence type="ECO:0000259" key="4">
    <source>
        <dbReference type="Pfam" id="PF07804"/>
    </source>
</evidence>
<dbReference type="STRING" id="260552.Mag101_15300"/>
<dbReference type="Pfam" id="PF13657">
    <property type="entry name" value="Couple_hipA"/>
    <property type="match status" value="1"/>
</dbReference>
<dbReference type="PANTHER" id="PTHR37419:SF8">
    <property type="entry name" value="TOXIN YJJJ"/>
    <property type="match status" value="1"/>
</dbReference>
<dbReference type="Proteomes" id="UP000188219">
    <property type="component" value="Chromosome"/>
</dbReference>
<organism evidence="6 7">
    <name type="scientific">Microbulbifer agarilyticus</name>
    <dbReference type="NCBI Taxonomy" id="260552"/>
    <lineage>
        <taxon>Bacteria</taxon>
        <taxon>Pseudomonadati</taxon>
        <taxon>Pseudomonadota</taxon>
        <taxon>Gammaproteobacteria</taxon>
        <taxon>Cellvibrionales</taxon>
        <taxon>Microbulbiferaceae</taxon>
        <taxon>Microbulbifer</taxon>
    </lineage>
</organism>
<evidence type="ECO:0000313" key="7">
    <source>
        <dbReference type="Proteomes" id="UP000188219"/>
    </source>
</evidence>
<dbReference type="Gene3D" id="1.10.1070.20">
    <property type="match status" value="1"/>
</dbReference>
<dbReference type="Pfam" id="PF07804">
    <property type="entry name" value="HipA_C"/>
    <property type="match status" value="1"/>
</dbReference>
<feature type="domain" description="HipA N-terminal subdomain 1" evidence="5">
    <location>
        <begin position="21"/>
        <end position="127"/>
    </location>
</feature>
<dbReference type="KEGG" id="maga:Mag101_15300"/>